<dbReference type="InterPro" id="IPR052074">
    <property type="entry name" value="NonRcpt_TyrProt_Phosphatase"/>
</dbReference>
<dbReference type="AlphaFoldDB" id="A0AAW1IEZ9"/>
<dbReference type="EMBL" id="JASPKY010000610">
    <property type="protein sequence ID" value="KAK9688010.1"/>
    <property type="molecule type" value="Genomic_DNA"/>
</dbReference>
<keyword evidence="4" id="KW-1185">Reference proteome</keyword>
<evidence type="ECO:0000256" key="1">
    <source>
        <dbReference type="SAM" id="MobiDB-lite"/>
    </source>
</evidence>
<dbReference type="InterPro" id="IPR036034">
    <property type="entry name" value="PDZ_sf"/>
</dbReference>
<feature type="compositionally biased region" description="Basic and acidic residues" evidence="1">
    <location>
        <begin position="276"/>
        <end position="287"/>
    </location>
</feature>
<dbReference type="CDD" id="cd00136">
    <property type="entry name" value="PDZ_canonical"/>
    <property type="match status" value="1"/>
</dbReference>
<dbReference type="PROSITE" id="PS50106">
    <property type="entry name" value="PDZ"/>
    <property type="match status" value="1"/>
</dbReference>
<dbReference type="InterPro" id="IPR001478">
    <property type="entry name" value="PDZ"/>
</dbReference>
<feature type="compositionally biased region" description="Polar residues" evidence="1">
    <location>
        <begin position="262"/>
        <end position="274"/>
    </location>
</feature>
<feature type="domain" description="PDZ" evidence="2">
    <location>
        <begin position="6"/>
        <end position="87"/>
    </location>
</feature>
<dbReference type="SMART" id="SM00228">
    <property type="entry name" value="PDZ"/>
    <property type="match status" value="1"/>
</dbReference>
<feature type="compositionally biased region" description="Basic and acidic residues" evidence="1">
    <location>
        <begin position="378"/>
        <end position="391"/>
    </location>
</feature>
<feature type="compositionally biased region" description="Polar residues" evidence="1">
    <location>
        <begin position="288"/>
        <end position="299"/>
    </location>
</feature>
<feature type="region of interest" description="Disordered" evidence="1">
    <location>
        <begin position="374"/>
        <end position="402"/>
    </location>
</feature>
<accession>A0AAW1IEZ9</accession>
<comment type="caution">
    <text evidence="3">The sequence shown here is derived from an EMBL/GenBank/DDBJ whole genome shotgun (WGS) entry which is preliminary data.</text>
</comment>
<dbReference type="Pfam" id="PF00595">
    <property type="entry name" value="PDZ"/>
    <property type="match status" value="1"/>
</dbReference>
<feature type="region of interest" description="Disordered" evidence="1">
    <location>
        <begin position="139"/>
        <end position="165"/>
    </location>
</feature>
<dbReference type="Gene3D" id="2.30.42.10">
    <property type="match status" value="1"/>
</dbReference>
<proteinExistence type="predicted"/>
<dbReference type="PANTHER" id="PTHR46900:SF2">
    <property type="entry name" value="TYROSINE-PROTEIN PHOSPHATASE NON-RECEPTOR TYPE 13"/>
    <property type="match status" value="1"/>
</dbReference>
<reference evidence="3 4" key="1">
    <citation type="journal article" date="2024" name="BMC Genomics">
        <title>De novo assembly and annotation of Popillia japonica's genome with initial clues to its potential as an invasive pest.</title>
        <authorList>
            <person name="Cucini C."/>
            <person name="Boschi S."/>
            <person name="Funari R."/>
            <person name="Cardaioli E."/>
            <person name="Iannotti N."/>
            <person name="Marturano G."/>
            <person name="Paoli F."/>
            <person name="Bruttini M."/>
            <person name="Carapelli A."/>
            <person name="Frati F."/>
            <person name="Nardi F."/>
        </authorList>
    </citation>
    <scope>NUCLEOTIDE SEQUENCE [LARGE SCALE GENOMIC DNA]</scope>
    <source>
        <strain evidence="3">DMR45628</strain>
    </source>
</reference>
<dbReference type="Proteomes" id="UP001458880">
    <property type="component" value="Unassembled WGS sequence"/>
</dbReference>
<feature type="region of interest" description="Disordered" evidence="1">
    <location>
        <begin position="261"/>
        <end position="308"/>
    </location>
</feature>
<gene>
    <name evidence="3" type="ORF">QE152_g35830</name>
</gene>
<organism evidence="3 4">
    <name type="scientific">Popillia japonica</name>
    <name type="common">Japanese beetle</name>
    <dbReference type="NCBI Taxonomy" id="7064"/>
    <lineage>
        <taxon>Eukaryota</taxon>
        <taxon>Metazoa</taxon>
        <taxon>Ecdysozoa</taxon>
        <taxon>Arthropoda</taxon>
        <taxon>Hexapoda</taxon>
        <taxon>Insecta</taxon>
        <taxon>Pterygota</taxon>
        <taxon>Neoptera</taxon>
        <taxon>Endopterygota</taxon>
        <taxon>Coleoptera</taxon>
        <taxon>Polyphaga</taxon>
        <taxon>Scarabaeiformia</taxon>
        <taxon>Scarabaeidae</taxon>
        <taxon>Rutelinae</taxon>
        <taxon>Popillia</taxon>
    </lineage>
</organism>
<dbReference type="SUPFAM" id="SSF50156">
    <property type="entry name" value="PDZ domain-like"/>
    <property type="match status" value="1"/>
</dbReference>
<sequence length="402" mass="44135">MAEEISVVLSRSDSSGFGFSLLGKPGLPPIIYNILDDSPAAESGEVEVGDVILKVNETDVNRFSTKEVLKCLRLSTDPVTLKIKRDPKIKASLRKHLLSHGDSDMAAVHKGGGGGGLGNSTALTNTVYAHQRPEPAIHQASHAGTNGSYPEQEPLLSSSSGGSNNRLVVVDDEERLQWEPLLANNSPDQKAKGQPKFEAFTMTGEYIINISRTQQSLIPKQQKKADNLRYHNSHTHHLRHQHNSVPNSPNEMDIGYRKNHCKSGSNSANTSPISANKRDSPIGEHAKSSTSFNTTFVRTSRSEDQLQDTKNMSAVDIEIDDDVTSSLNTLLDTRPDSGSTNNVCSSSNNSDRIVWTYNAPVTTFHEQRVFVEQQQRPHRVDVQRPGDDHLRTAQAGAHPLQR</sequence>
<dbReference type="PANTHER" id="PTHR46900">
    <property type="entry name" value="TYROSINE-PROTEIN PHOSPHATASE NON-RECEPTOR TYPE 13"/>
    <property type="match status" value="1"/>
</dbReference>
<feature type="compositionally biased region" description="Low complexity" evidence="1">
    <location>
        <begin position="155"/>
        <end position="165"/>
    </location>
</feature>
<evidence type="ECO:0000259" key="2">
    <source>
        <dbReference type="PROSITE" id="PS50106"/>
    </source>
</evidence>
<evidence type="ECO:0000313" key="3">
    <source>
        <dbReference type="EMBL" id="KAK9688010.1"/>
    </source>
</evidence>
<evidence type="ECO:0000313" key="4">
    <source>
        <dbReference type="Proteomes" id="UP001458880"/>
    </source>
</evidence>
<name>A0AAW1IEZ9_POPJA</name>
<protein>
    <submittedName>
        <fullName evidence="3">PDZ domain</fullName>
    </submittedName>
</protein>